<name>A0A543F1K3_9MICO</name>
<organism evidence="1 2">
    <name type="scientific">Microbacterium kyungheense</name>
    <dbReference type="NCBI Taxonomy" id="1263636"/>
    <lineage>
        <taxon>Bacteria</taxon>
        <taxon>Bacillati</taxon>
        <taxon>Actinomycetota</taxon>
        <taxon>Actinomycetes</taxon>
        <taxon>Micrococcales</taxon>
        <taxon>Microbacteriaceae</taxon>
        <taxon>Microbacterium</taxon>
    </lineage>
</organism>
<dbReference type="OrthoDB" id="2604865at2"/>
<dbReference type="Proteomes" id="UP000320235">
    <property type="component" value="Unassembled WGS sequence"/>
</dbReference>
<dbReference type="Pfam" id="PF13376">
    <property type="entry name" value="OmdA"/>
    <property type="match status" value="1"/>
</dbReference>
<sequence length="147" mass="15282">MTLQIHTVLVPFGPATAIELTDAQVDALGGGKRAAVVVGIGGNTARVRLAVMDGKNVIGLSKAVRGQLGVDIGDEVDATVALDTAEREVEVPDDLAAALAADPRARAAFDALSFSRRKELARGVAEAKRPETRERRVAAAVEELTAS</sequence>
<proteinExistence type="predicted"/>
<dbReference type="Pfam" id="PF08922">
    <property type="entry name" value="DUF1905"/>
    <property type="match status" value="1"/>
</dbReference>
<reference evidence="1 2" key="1">
    <citation type="submission" date="2019-06" db="EMBL/GenBank/DDBJ databases">
        <title>Sequencing the genomes of 1000 actinobacteria strains.</title>
        <authorList>
            <person name="Klenk H.-P."/>
        </authorList>
    </citation>
    <scope>NUCLEOTIDE SEQUENCE [LARGE SCALE GENOMIC DNA]</scope>
    <source>
        <strain evidence="1 2">DSM 105492</strain>
    </source>
</reference>
<dbReference type="SUPFAM" id="SSF141694">
    <property type="entry name" value="AF2212/PG0164-like"/>
    <property type="match status" value="1"/>
</dbReference>
<dbReference type="InterPro" id="IPR015018">
    <property type="entry name" value="DUF1905"/>
</dbReference>
<dbReference type="RefSeq" id="WP_141894038.1">
    <property type="nucleotide sequence ID" value="NZ_BAABLH010000021.1"/>
</dbReference>
<dbReference type="Gene3D" id="2.40.30.100">
    <property type="entry name" value="AF2212/PG0164-like"/>
    <property type="match status" value="1"/>
</dbReference>
<comment type="caution">
    <text evidence="1">The sequence shown here is derived from an EMBL/GenBank/DDBJ whole genome shotgun (WGS) entry which is preliminary data.</text>
</comment>
<dbReference type="AlphaFoldDB" id="A0A543F1K3"/>
<gene>
    <name evidence="1" type="ORF">FB391_1743</name>
</gene>
<dbReference type="EMBL" id="VFPE01000002">
    <property type="protein sequence ID" value="TQM27716.1"/>
    <property type="molecule type" value="Genomic_DNA"/>
</dbReference>
<dbReference type="InterPro" id="IPR037079">
    <property type="entry name" value="AF2212/PG0164-like_sf"/>
</dbReference>
<evidence type="ECO:0000313" key="1">
    <source>
        <dbReference type="EMBL" id="TQM27716.1"/>
    </source>
</evidence>
<keyword evidence="2" id="KW-1185">Reference proteome</keyword>
<protein>
    <submittedName>
        <fullName evidence="1">Uncharacterized protein DUF1905</fullName>
    </submittedName>
</protein>
<accession>A0A543F1K3</accession>
<evidence type="ECO:0000313" key="2">
    <source>
        <dbReference type="Proteomes" id="UP000320235"/>
    </source>
</evidence>